<protein>
    <recommendedName>
        <fullName evidence="1">tRNA-uridine aminocarboxypropyltransferase</fullName>
        <ecNumber evidence="1">2.5.1.25</ecNumber>
    </recommendedName>
</protein>
<dbReference type="OrthoDB" id="370626at2"/>
<dbReference type="GO" id="GO:0008033">
    <property type="term" value="P:tRNA processing"/>
    <property type="evidence" value="ECO:0007669"/>
    <property type="project" value="UniProtKB-KW"/>
</dbReference>
<evidence type="ECO:0000256" key="3">
    <source>
        <dbReference type="ARBA" id="ARBA00022691"/>
    </source>
</evidence>
<evidence type="ECO:0000256" key="1">
    <source>
        <dbReference type="ARBA" id="ARBA00012386"/>
    </source>
</evidence>
<dbReference type="GO" id="GO:0016432">
    <property type="term" value="F:tRNA-uridine aminocarboxypropyltransferase activity"/>
    <property type="evidence" value="ECO:0007669"/>
    <property type="project" value="UniProtKB-EC"/>
</dbReference>
<dbReference type="Proteomes" id="UP000214596">
    <property type="component" value="Unassembled WGS sequence"/>
</dbReference>
<sequence length="204" mass="23336">MSQPCPHCGFQFNCICSLVPKLTSKHEILLLMHPNELTRDTNTGQLLQHCQLNVEQAIWDRKQPPAELLTRLANPSLYPVILFPSEESITLEHVEMQSQQQAKMPLYIILDATWQEARKMINKSRWLEGIPTMGLSALADSQYQLRRNQQQGNLCTFEVAAHLLGQLGEQDNQQQMHTFFTHYLALFQAEKSGHALKSSPRSLE</sequence>
<dbReference type="PANTHER" id="PTHR21392">
    <property type="entry name" value="TRNA-URIDINE AMINOCARBOXYPROPYLTRANSFERASE 2"/>
    <property type="match status" value="1"/>
</dbReference>
<organism evidence="5 6">
    <name type="scientific">Vibrio parahaemolyticus</name>
    <dbReference type="NCBI Taxonomy" id="670"/>
    <lineage>
        <taxon>Bacteria</taxon>
        <taxon>Pseudomonadati</taxon>
        <taxon>Pseudomonadota</taxon>
        <taxon>Gammaproteobacteria</taxon>
        <taxon>Vibrionales</taxon>
        <taxon>Vibrionaceae</taxon>
        <taxon>Vibrio</taxon>
    </lineage>
</organism>
<evidence type="ECO:0000313" key="5">
    <source>
        <dbReference type="EMBL" id="OXE33846.1"/>
    </source>
</evidence>
<name>A0A0L8UIT3_VIBPH</name>
<keyword evidence="3" id="KW-0949">S-adenosyl-L-methionine</keyword>
<dbReference type="Pfam" id="PF03942">
    <property type="entry name" value="DTW"/>
    <property type="match status" value="1"/>
</dbReference>
<dbReference type="OMA" id="CTIECII"/>
<evidence type="ECO:0000256" key="2">
    <source>
        <dbReference type="ARBA" id="ARBA00022679"/>
    </source>
</evidence>
<accession>A0A0L8UIT3</accession>
<dbReference type="RefSeq" id="WP_005478979.1">
    <property type="nucleotide sequence ID" value="NZ_CANUHV010000034.1"/>
</dbReference>
<dbReference type="STRING" id="670.ACZ92_16065"/>
<keyword evidence="2" id="KW-0808">Transferase</keyword>
<dbReference type="EMBL" id="NIXT01000188">
    <property type="protein sequence ID" value="OXE33846.1"/>
    <property type="molecule type" value="Genomic_DNA"/>
</dbReference>
<dbReference type="InterPro" id="IPR005636">
    <property type="entry name" value="DTW"/>
</dbReference>
<dbReference type="SMART" id="SM01144">
    <property type="entry name" value="DTW"/>
    <property type="match status" value="1"/>
</dbReference>
<comment type="caution">
    <text evidence="5">The sequence shown here is derived from an EMBL/GenBank/DDBJ whole genome shotgun (WGS) entry which is preliminary data.</text>
</comment>
<gene>
    <name evidence="5" type="ORF">CA163_05365</name>
</gene>
<dbReference type="InterPro" id="IPR039262">
    <property type="entry name" value="DTWD2/TAPT"/>
</dbReference>
<dbReference type="EC" id="2.5.1.25" evidence="1"/>
<dbReference type="PANTHER" id="PTHR21392:SF1">
    <property type="entry name" value="TRNA-URIDINE AMINOCARBOXYPROPYLTRANSFERASE"/>
    <property type="match status" value="1"/>
</dbReference>
<dbReference type="GeneID" id="1190564"/>
<reference evidence="5 6" key="1">
    <citation type="journal article" date="2017" name="Appl. Environ. Microbiol.">
        <title>Parallel evolution of two clades of a major Atlantic endemic Vibrio parahaemolyticus pathogen lineage by independent acquisition of related pathogenicity islands.</title>
        <authorList>
            <person name="Xu F."/>
            <person name="Gonzalez-Escalona N."/>
            <person name="Drees K.P."/>
            <person name="Sebra R.P."/>
            <person name="Cooper V.S."/>
            <person name="Jones S.H."/>
            <person name="Whistler C.A."/>
        </authorList>
    </citation>
    <scope>NUCLEOTIDE SEQUENCE [LARGE SCALE GENOMIC DNA]</scope>
    <source>
        <strain evidence="5 6">MAVP-3</strain>
    </source>
</reference>
<evidence type="ECO:0000256" key="4">
    <source>
        <dbReference type="ARBA" id="ARBA00022694"/>
    </source>
</evidence>
<keyword evidence="4" id="KW-0819">tRNA processing</keyword>
<proteinExistence type="predicted"/>
<dbReference type="AlphaFoldDB" id="A0A0L8UIT3"/>
<evidence type="ECO:0000313" key="6">
    <source>
        <dbReference type="Proteomes" id="UP000214596"/>
    </source>
</evidence>